<dbReference type="PANTHER" id="PTHR46401">
    <property type="entry name" value="GLYCOSYLTRANSFERASE WBBK-RELATED"/>
    <property type="match status" value="1"/>
</dbReference>
<evidence type="ECO:0000259" key="3">
    <source>
        <dbReference type="Pfam" id="PF13439"/>
    </source>
</evidence>
<reference evidence="4" key="1">
    <citation type="submission" date="2016-04" db="EMBL/GenBank/DDBJ databases">
        <authorList>
            <person name="Evans L.H."/>
            <person name="Alamgir A."/>
            <person name="Owens N."/>
            <person name="Weber N.D."/>
            <person name="Virtaneva K."/>
            <person name="Barbian K."/>
            <person name="Babar A."/>
            <person name="Rosenke K."/>
        </authorList>
    </citation>
    <scope>NUCLEOTIDE SEQUENCE</scope>
    <source>
        <strain evidence="4">86-2</strain>
    </source>
</reference>
<evidence type="ECO:0000313" key="4">
    <source>
        <dbReference type="EMBL" id="SBW02501.1"/>
    </source>
</evidence>
<proteinExistence type="predicted"/>
<dbReference type="GO" id="GO:0016757">
    <property type="term" value="F:glycosyltransferase activity"/>
    <property type="evidence" value="ECO:0007669"/>
    <property type="project" value="InterPro"/>
</dbReference>
<dbReference type="InterPro" id="IPR001296">
    <property type="entry name" value="Glyco_trans_1"/>
</dbReference>
<evidence type="ECO:0008006" key="5">
    <source>
        <dbReference type="Google" id="ProtNLM"/>
    </source>
</evidence>
<dbReference type="InterPro" id="IPR028098">
    <property type="entry name" value="Glyco_trans_4-like_N"/>
</dbReference>
<dbReference type="Pfam" id="PF00534">
    <property type="entry name" value="Glycos_transf_1"/>
    <property type="match status" value="1"/>
</dbReference>
<dbReference type="RefSeq" id="WP_296949856.1">
    <property type="nucleotide sequence ID" value="NZ_LT599021.1"/>
</dbReference>
<dbReference type="Gene3D" id="3.40.50.2000">
    <property type="entry name" value="Glycogen Phosphorylase B"/>
    <property type="match status" value="2"/>
</dbReference>
<evidence type="ECO:0000256" key="1">
    <source>
        <dbReference type="ARBA" id="ARBA00022679"/>
    </source>
</evidence>
<dbReference type="AlphaFoldDB" id="A0A212JST8"/>
<protein>
    <recommendedName>
        <fullName evidence="5">Glycosyltransferase</fullName>
    </recommendedName>
</protein>
<keyword evidence="1" id="KW-0808">Transferase</keyword>
<dbReference type="PANTHER" id="PTHR46401:SF2">
    <property type="entry name" value="GLYCOSYLTRANSFERASE WBBK-RELATED"/>
    <property type="match status" value="1"/>
</dbReference>
<organism evidence="4">
    <name type="scientific">uncultured Dysgonomonas sp</name>
    <dbReference type="NCBI Taxonomy" id="206096"/>
    <lineage>
        <taxon>Bacteria</taxon>
        <taxon>Pseudomonadati</taxon>
        <taxon>Bacteroidota</taxon>
        <taxon>Bacteroidia</taxon>
        <taxon>Bacteroidales</taxon>
        <taxon>Dysgonomonadaceae</taxon>
        <taxon>Dysgonomonas</taxon>
        <taxon>environmental samples</taxon>
    </lineage>
</organism>
<dbReference type="EMBL" id="FLUL01000001">
    <property type="protein sequence ID" value="SBW02501.1"/>
    <property type="molecule type" value="Genomic_DNA"/>
</dbReference>
<accession>A0A212JST8</accession>
<gene>
    <name evidence="4" type="ORF">KL86DYS2_12266</name>
</gene>
<sequence>MKIAILSPFFPYRGGIAQFSELLYRGLSGNNEVKAFSFTTLYPNFLFPGKSQYVPDNEYSDIESCRTLNSINPVSYIKTAKKINKYKPDILIISYWMSFMVPAYSSVCLMLNKQIKIVALVHNAIPHEKRVIDKPLTKLFFNRCDAFIVLSETVRKDVLSLCKGANIFLHPHPIYDNYGETIEKERACDKLGIRSDKKNLLFFGLIREYKGLDLLIEAMDHLDDSFQLIISGESYGDFEKYKKLIEKSRLKDNIKVFEQYIPDNMVATFFSAADALVLPYRSATQSGVTAIAIQMELPIIATNVGELGNSVKDAQIGVVAPTATNTDIAEAVLEFFSDEKKISIYREKIKEEKKRLSWKSFIQFTESSLSRL</sequence>
<dbReference type="Pfam" id="PF13439">
    <property type="entry name" value="Glyco_transf_4"/>
    <property type="match status" value="1"/>
</dbReference>
<dbReference type="GO" id="GO:0009103">
    <property type="term" value="P:lipopolysaccharide biosynthetic process"/>
    <property type="evidence" value="ECO:0007669"/>
    <property type="project" value="TreeGrafter"/>
</dbReference>
<dbReference type="SUPFAM" id="SSF53756">
    <property type="entry name" value="UDP-Glycosyltransferase/glycogen phosphorylase"/>
    <property type="match status" value="1"/>
</dbReference>
<evidence type="ECO:0000259" key="2">
    <source>
        <dbReference type="Pfam" id="PF00534"/>
    </source>
</evidence>
<feature type="domain" description="Glycosyl transferase family 1" evidence="2">
    <location>
        <begin position="185"/>
        <end position="352"/>
    </location>
</feature>
<feature type="domain" description="Glycosyltransferase subfamily 4-like N-terminal" evidence="3">
    <location>
        <begin position="69"/>
        <end position="161"/>
    </location>
</feature>
<name>A0A212JST8_9BACT</name>